<dbReference type="GO" id="GO:0004672">
    <property type="term" value="F:protein kinase activity"/>
    <property type="evidence" value="ECO:0007669"/>
    <property type="project" value="InterPro"/>
</dbReference>
<proteinExistence type="predicted"/>
<keyword evidence="1" id="KW-0040">ANK repeat</keyword>
<organism evidence="5 6">
    <name type="scientific">Giardia muris</name>
    <dbReference type="NCBI Taxonomy" id="5742"/>
    <lineage>
        <taxon>Eukaryota</taxon>
        <taxon>Metamonada</taxon>
        <taxon>Diplomonadida</taxon>
        <taxon>Hexamitidae</taxon>
        <taxon>Giardiinae</taxon>
        <taxon>Giardia</taxon>
    </lineage>
</organism>
<dbReference type="Gene3D" id="3.30.200.20">
    <property type="entry name" value="Phosphorylase Kinase, domain 1"/>
    <property type="match status" value="1"/>
</dbReference>
<feature type="compositionally biased region" description="Basic and acidic residues" evidence="3">
    <location>
        <begin position="296"/>
        <end position="306"/>
    </location>
</feature>
<reference evidence="5 6" key="1">
    <citation type="submission" date="2019-05" db="EMBL/GenBank/DDBJ databases">
        <title>The compact genome of Giardia muris reveals important steps in the evolution of intestinal protozoan parasites.</title>
        <authorList>
            <person name="Xu F."/>
            <person name="Jimenez-Gonzalez A."/>
            <person name="Einarsson E."/>
            <person name="Astvaldsson A."/>
            <person name="Peirasmaki D."/>
            <person name="Eckmann L."/>
            <person name="Andersson J.O."/>
            <person name="Svard S.G."/>
            <person name="Jerlstrom-Hultqvist J."/>
        </authorList>
    </citation>
    <scope>NUCLEOTIDE SEQUENCE [LARGE SCALE GENOMIC DNA]</scope>
    <source>
        <strain evidence="5 6">Roberts-Thomson</strain>
    </source>
</reference>
<keyword evidence="5" id="KW-0418">Kinase</keyword>
<dbReference type="SMART" id="SM00248">
    <property type="entry name" value="ANK"/>
    <property type="match status" value="10"/>
</dbReference>
<dbReference type="InterPro" id="IPR036770">
    <property type="entry name" value="Ankyrin_rpt-contain_sf"/>
</dbReference>
<accession>A0A4Z1SYI9</accession>
<dbReference type="InterPro" id="IPR000719">
    <property type="entry name" value="Prot_kinase_dom"/>
</dbReference>
<dbReference type="PROSITE" id="PS50088">
    <property type="entry name" value="ANK_REPEAT"/>
    <property type="match status" value="3"/>
</dbReference>
<keyword evidence="5" id="KW-0808">Transferase</keyword>
<dbReference type="InterPro" id="IPR011009">
    <property type="entry name" value="Kinase-like_dom_sf"/>
</dbReference>
<comment type="caution">
    <text evidence="5">The sequence shown here is derived from an EMBL/GenBank/DDBJ whole genome shotgun (WGS) entry which is preliminary data.</text>
</comment>
<evidence type="ECO:0000259" key="4">
    <source>
        <dbReference type="PROSITE" id="PS50011"/>
    </source>
</evidence>
<evidence type="ECO:0000256" key="2">
    <source>
        <dbReference type="SAM" id="Coils"/>
    </source>
</evidence>
<dbReference type="Gene3D" id="1.25.40.20">
    <property type="entry name" value="Ankyrin repeat-containing domain"/>
    <property type="match status" value="4"/>
</dbReference>
<dbReference type="EMBL" id="VDLU01000002">
    <property type="protein sequence ID" value="TNJ28568.1"/>
    <property type="molecule type" value="Genomic_DNA"/>
</dbReference>
<dbReference type="Gene3D" id="1.10.510.10">
    <property type="entry name" value="Transferase(Phosphotransferase) domain 1"/>
    <property type="match status" value="1"/>
</dbReference>
<dbReference type="PANTHER" id="PTHR24120:SF4">
    <property type="entry name" value="GH07239P"/>
    <property type="match status" value="1"/>
</dbReference>
<gene>
    <name evidence="5" type="ORF">GMRT_12732</name>
</gene>
<feature type="domain" description="Protein kinase" evidence="4">
    <location>
        <begin position="795"/>
        <end position="1055"/>
    </location>
</feature>
<dbReference type="AlphaFoldDB" id="A0A4Z1SYI9"/>
<dbReference type="Pfam" id="PF12796">
    <property type="entry name" value="Ank_2"/>
    <property type="match status" value="5"/>
</dbReference>
<dbReference type="OrthoDB" id="122279at2759"/>
<dbReference type="Pfam" id="PF00069">
    <property type="entry name" value="Pkinase"/>
    <property type="match status" value="1"/>
</dbReference>
<evidence type="ECO:0000313" key="5">
    <source>
        <dbReference type="EMBL" id="TNJ28568.1"/>
    </source>
</evidence>
<dbReference type="PROSITE" id="PS50011">
    <property type="entry name" value="PROTEIN_KINASE_DOM"/>
    <property type="match status" value="1"/>
</dbReference>
<keyword evidence="6" id="KW-1185">Reference proteome</keyword>
<dbReference type="PROSITE" id="PS50297">
    <property type="entry name" value="ANK_REP_REGION"/>
    <property type="match status" value="2"/>
</dbReference>
<feature type="coiled-coil region" evidence="2">
    <location>
        <begin position="459"/>
        <end position="493"/>
    </location>
</feature>
<keyword evidence="2" id="KW-0175">Coiled coil</keyword>
<name>A0A4Z1SYI9_GIAMU</name>
<feature type="region of interest" description="Disordered" evidence="3">
    <location>
        <begin position="296"/>
        <end position="340"/>
    </location>
</feature>
<dbReference type="SUPFAM" id="SSF56112">
    <property type="entry name" value="Protein kinase-like (PK-like)"/>
    <property type="match status" value="1"/>
</dbReference>
<sequence>MGETPLMRAAMQGDLDEVRKRIGECGQRDGSGATALMFAACYGHTQCVRVLIEHEGRLQDSEGKTALMCAVANGHLPCLKLLLCETTLCTTKRTDWAINNLEVRLGAHATALMLAAALGFSDAVEALVPTEAGIQDEYGRTALMTAAESGDLRSVQALVEREGGMRDTFGETALMRASASGNKTCLLPLTDRELRMQDKQGWTALMAAARAGKLECAQLLTTETGLQTSKQWLEIPAGATALMVAARTGHLNIVKLLKDQEAGMIDSDGNMALWYAIQGDDTTIMEYLADEESIAAEKRSTSRAPERSTGSSTRHGSSRRTSSRDSKHIKSPPSSAINGQLSERLANAWERVNRSERKLKNSTDLTSTLTPEKMYLHQSVARSYSLQRPIETPPDVTARSLRTRSLIRSRSPPGTSIERGEAASLMTFTTPQITLDLDADLRKALEAQDSLVDTLQTTLRTKDREIDLMRERLNTLMAQNSTYHAKLASYEDELYKKQQSMVDTTTYQQVLTDSRNKDAIIEALRANLDAKEKQIQTMQNELRTSHSCIAELQSIVTTSTLNQSRSKRDVESQELQARVLELETMLNRIQTDDTKRCIRARGEQQTIRTPRGTASFSGRASPSLLAQPLHITIPEASGLSLQEQAPTSPAHLTALMRAAKHGNQALVRDNISELMQQDSRGWTALMYAAKAGHPGCVQLLLSEGSIENDDERTALDIAEIEHRRASPEHAPRYARCLALLRNRGSGVLQLPSASITATFKEIGAITVEEESDDEPEEKSSVSFLTVGYQPIDSLYTVLRIIGRDSYGDIFEGKDRMNRHFAIKRVFYGSIPPAMQKLFKSEANRLMRLNHEGLLQYKEIRADPDSKSVFFITDVYTETLRDIIQKRKADKQPFTDLEIWSCLAQLSETLRYIHGNKVIVRDLRPENIVFTGNGNSKLLNYGLGHVFDQVSKNYITCDTLQYQAPEVIEGEKKCTDRADLWSLGIIAYELCTLQRPFVSEGVSDLCQLIISKAHAPIAGRPTELCLLIDELLRKTPAKRPKAQNVYRQVEAALHSK</sequence>
<feature type="repeat" description="ANK" evidence="1">
    <location>
        <begin position="680"/>
        <end position="712"/>
    </location>
</feature>
<dbReference type="VEuPathDB" id="GiardiaDB:GMRT_12732"/>
<evidence type="ECO:0000256" key="3">
    <source>
        <dbReference type="SAM" id="MobiDB-lite"/>
    </source>
</evidence>
<dbReference type="InterPro" id="IPR002110">
    <property type="entry name" value="Ankyrin_rpt"/>
</dbReference>
<evidence type="ECO:0000313" key="6">
    <source>
        <dbReference type="Proteomes" id="UP000315496"/>
    </source>
</evidence>
<dbReference type="SUPFAM" id="SSF48403">
    <property type="entry name" value="Ankyrin repeat"/>
    <property type="match status" value="2"/>
</dbReference>
<feature type="repeat" description="ANK" evidence="1">
    <location>
        <begin position="31"/>
        <end position="63"/>
    </location>
</feature>
<dbReference type="PANTHER" id="PTHR24120">
    <property type="entry name" value="GH07239P"/>
    <property type="match status" value="1"/>
</dbReference>
<protein>
    <submittedName>
        <fullName evidence="5">Kinase, NEK</fullName>
    </submittedName>
</protein>
<dbReference type="Proteomes" id="UP000315496">
    <property type="component" value="Chromosome 2"/>
</dbReference>
<feature type="repeat" description="ANK" evidence="1">
    <location>
        <begin position="237"/>
        <end position="269"/>
    </location>
</feature>
<evidence type="ECO:0000256" key="1">
    <source>
        <dbReference type="PROSITE-ProRule" id="PRU00023"/>
    </source>
</evidence>
<dbReference type="GO" id="GO:0005524">
    <property type="term" value="F:ATP binding"/>
    <property type="evidence" value="ECO:0007669"/>
    <property type="project" value="InterPro"/>
</dbReference>